<evidence type="ECO:0000313" key="1">
    <source>
        <dbReference type="EMBL" id="KAJ6414902.1"/>
    </source>
</evidence>
<name>A0AAD6K169_9ROSI</name>
<keyword evidence="2" id="KW-1185">Reference proteome</keyword>
<sequence length="81" mass="9629">MNLLFMVAASAHTHHRFLSILNHRQHDLTFLVQILLPQITCTKIFYLWRCRLLFLRLSPSRSSIIGEKRNRKLSRDQTRLG</sequence>
<protein>
    <submittedName>
        <fullName evidence="1">Uncharacterized protein</fullName>
    </submittedName>
</protein>
<evidence type="ECO:0000313" key="2">
    <source>
        <dbReference type="Proteomes" id="UP001162972"/>
    </source>
</evidence>
<comment type="caution">
    <text evidence="1">The sequence shown here is derived from an EMBL/GenBank/DDBJ whole genome shotgun (WGS) entry which is preliminary data.</text>
</comment>
<dbReference type="Proteomes" id="UP001162972">
    <property type="component" value="Chromosome 3"/>
</dbReference>
<organism evidence="1 2">
    <name type="scientific">Salix udensis</name>
    <dbReference type="NCBI Taxonomy" id="889485"/>
    <lineage>
        <taxon>Eukaryota</taxon>
        <taxon>Viridiplantae</taxon>
        <taxon>Streptophyta</taxon>
        <taxon>Embryophyta</taxon>
        <taxon>Tracheophyta</taxon>
        <taxon>Spermatophyta</taxon>
        <taxon>Magnoliopsida</taxon>
        <taxon>eudicotyledons</taxon>
        <taxon>Gunneridae</taxon>
        <taxon>Pentapetalae</taxon>
        <taxon>rosids</taxon>
        <taxon>fabids</taxon>
        <taxon>Malpighiales</taxon>
        <taxon>Salicaceae</taxon>
        <taxon>Saliceae</taxon>
        <taxon>Salix</taxon>
    </lineage>
</organism>
<reference evidence="1 2" key="1">
    <citation type="journal article" date="2023" name="Int. J. Mol. Sci.">
        <title>De Novo Assembly and Annotation of 11 Diverse Shrub Willow (Salix) Genomes Reveals Novel Gene Organization in Sex-Linked Regions.</title>
        <authorList>
            <person name="Hyden B."/>
            <person name="Feng K."/>
            <person name="Yates T.B."/>
            <person name="Jawdy S."/>
            <person name="Cereghino C."/>
            <person name="Smart L.B."/>
            <person name="Muchero W."/>
        </authorList>
    </citation>
    <scope>NUCLEOTIDE SEQUENCE [LARGE SCALE GENOMIC DNA]</scope>
    <source>
        <tissue evidence="1">Shoot tip</tissue>
    </source>
</reference>
<dbReference type="AlphaFoldDB" id="A0AAD6K169"/>
<gene>
    <name evidence="1" type="ORF">OIU84_003840</name>
</gene>
<dbReference type="EMBL" id="JAPFFJ010000012">
    <property type="protein sequence ID" value="KAJ6414902.1"/>
    <property type="molecule type" value="Genomic_DNA"/>
</dbReference>
<proteinExistence type="predicted"/>
<accession>A0AAD6K169</accession>